<evidence type="ECO:0000313" key="2">
    <source>
        <dbReference type="Proteomes" id="UP001337305"/>
    </source>
</evidence>
<reference evidence="1 2" key="1">
    <citation type="submission" date="2022-09" db="EMBL/GenBank/DDBJ databases">
        <title>Genome sequencing of Flavivirga sp. MEBiC05379.</title>
        <authorList>
            <person name="Oh H.-M."/>
            <person name="Kwon K.K."/>
            <person name="Park M.J."/>
            <person name="Yang S.-H."/>
        </authorList>
    </citation>
    <scope>NUCLEOTIDE SEQUENCE [LARGE SCALE GENOMIC DNA]</scope>
    <source>
        <strain evidence="1 2">MEBiC05379</strain>
    </source>
</reference>
<dbReference type="CDD" id="cd08589">
    <property type="entry name" value="PI-PLCc_SaPLC1_like"/>
    <property type="match status" value="1"/>
</dbReference>
<dbReference type="Pfam" id="PF16670">
    <property type="entry name" value="PI-PLC-C1"/>
    <property type="match status" value="1"/>
</dbReference>
<dbReference type="Gene3D" id="3.20.20.190">
    <property type="entry name" value="Phosphatidylinositol (PI) phosphodiesterase"/>
    <property type="match status" value="1"/>
</dbReference>
<dbReference type="SUPFAM" id="SSF51695">
    <property type="entry name" value="PLC-like phosphodiesterases"/>
    <property type="match status" value="1"/>
</dbReference>
<evidence type="ECO:0000313" key="1">
    <source>
        <dbReference type="EMBL" id="MEF3833958.1"/>
    </source>
</evidence>
<protein>
    <submittedName>
        <fullName evidence="1">Phosphatidylinositol-specific phospholipase C1-like protein</fullName>
    </submittedName>
</protein>
<dbReference type="InterPro" id="IPR017946">
    <property type="entry name" value="PLC-like_Pdiesterase_TIM-brl"/>
</dbReference>
<dbReference type="InterPro" id="IPR032075">
    <property type="entry name" value="PI-PLC-C1"/>
</dbReference>
<comment type="caution">
    <text evidence="1">The sequence shown here is derived from an EMBL/GenBank/DDBJ whole genome shotgun (WGS) entry which is preliminary data.</text>
</comment>
<keyword evidence="2" id="KW-1185">Reference proteome</keyword>
<name>A0ABU7XTA5_9FLAO</name>
<organism evidence="1 2">
    <name type="scientific">Flavivirga spongiicola</name>
    <dbReference type="NCBI Taxonomy" id="421621"/>
    <lineage>
        <taxon>Bacteria</taxon>
        <taxon>Pseudomonadati</taxon>
        <taxon>Bacteroidota</taxon>
        <taxon>Flavobacteriia</taxon>
        <taxon>Flavobacteriales</taxon>
        <taxon>Flavobacteriaceae</taxon>
        <taxon>Flavivirga</taxon>
    </lineage>
</organism>
<dbReference type="Proteomes" id="UP001337305">
    <property type="component" value="Unassembled WGS sequence"/>
</dbReference>
<dbReference type="RefSeq" id="WP_303306296.1">
    <property type="nucleotide sequence ID" value="NZ_JAODOP010000004.1"/>
</dbReference>
<sequence length="378" mass="42856">MKRNSTKIITLLLFSIIISNCKQVAKKEVKAPLRINNIQVIGSHNSFKQKIEPALLKLIEQETSQSFEGLQYGHLSFTEQLENYNLRNLEIDIVYDPKGGRYAKPLGLELLKQKGIATQPYDKHKKLEKPGFKAIHVPDIDFRSNCLRFIDCLQEIKDWSDSHPEHVPICITSNAKSDNIDKPGFTKLLPFTTEAFNALDSEILSVFPKDRIIKPDDVRGNYNTLEEAVRSHNWPKLEDARGKVMFVLDEGGEKMEAYLKGHPSLKGRVMFVAAPPGTPQAAFIIRNYPIRDQDTIKALVKAGYMVRTRADEDTKEARKGDYTRFKAALSSGAQFISTDYYEEDKSLGTDYKIKMPNGVIARYNPVLNQEQCAGETLE</sequence>
<gene>
    <name evidence="1" type="ORF">N1F79_12515</name>
</gene>
<accession>A0ABU7XTA5</accession>
<dbReference type="EMBL" id="JAODOP010000004">
    <property type="protein sequence ID" value="MEF3833958.1"/>
    <property type="molecule type" value="Genomic_DNA"/>
</dbReference>
<proteinExistence type="predicted"/>